<sequence>MASQSNVRDTSTLIKRNGADYSSGKKTELIDWLLALEQKEGVLIVPATKNGGATLLKNDDFRIDYQGYFNSSPYQIGWINLQVQENTPRKSNTSTTVITTYVHYQGYHQSGRITSSVILHAMVQQAMHKIGEYSVFVSKSQEGNTAVKNIPRSPQGLLEYGWGSLEDVRRVQGQKWNDPKMKGKWAAIWVPGH</sequence>
<dbReference type="Proteomes" id="UP001213799">
    <property type="component" value="Unassembled WGS sequence"/>
</dbReference>
<gene>
    <name evidence="1" type="ORF">N7537_002444</name>
</gene>
<comment type="caution">
    <text evidence="1">The sequence shown here is derived from an EMBL/GenBank/DDBJ whole genome shotgun (WGS) entry which is preliminary data.</text>
</comment>
<dbReference type="EMBL" id="JAQJAE010000001">
    <property type="protein sequence ID" value="KAJ5617330.1"/>
    <property type="molecule type" value="Genomic_DNA"/>
</dbReference>
<organism evidence="1 2">
    <name type="scientific">Penicillium hordei</name>
    <dbReference type="NCBI Taxonomy" id="40994"/>
    <lineage>
        <taxon>Eukaryota</taxon>
        <taxon>Fungi</taxon>
        <taxon>Dikarya</taxon>
        <taxon>Ascomycota</taxon>
        <taxon>Pezizomycotina</taxon>
        <taxon>Eurotiomycetes</taxon>
        <taxon>Eurotiomycetidae</taxon>
        <taxon>Eurotiales</taxon>
        <taxon>Aspergillaceae</taxon>
        <taxon>Penicillium</taxon>
    </lineage>
</organism>
<accession>A0AAD6EHG1</accession>
<evidence type="ECO:0000313" key="1">
    <source>
        <dbReference type="EMBL" id="KAJ5617330.1"/>
    </source>
</evidence>
<dbReference type="AlphaFoldDB" id="A0AAD6EHG1"/>
<evidence type="ECO:0000313" key="2">
    <source>
        <dbReference type="Proteomes" id="UP001213799"/>
    </source>
</evidence>
<keyword evidence="2" id="KW-1185">Reference proteome</keyword>
<dbReference type="RefSeq" id="XP_056758497.1">
    <property type="nucleotide sequence ID" value="XM_056893502.1"/>
</dbReference>
<dbReference type="GeneID" id="81583744"/>
<reference evidence="1" key="2">
    <citation type="submission" date="2023-01" db="EMBL/GenBank/DDBJ databases">
        <authorList>
            <person name="Petersen C."/>
        </authorList>
    </citation>
    <scope>NUCLEOTIDE SEQUENCE</scope>
    <source>
        <strain evidence="1">IBT 12815</strain>
    </source>
</reference>
<proteinExistence type="predicted"/>
<protein>
    <submittedName>
        <fullName evidence="1">Uncharacterized protein</fullName>
    </submittedName>
</protein>
<name>A0AAD6EHG1_9EURO</name>
<reference evidence="1" key="1">
    <citation type="journal article" date="2023" name="IMA Fungus">
        <title>Comparative genomic study of the Penicillium genus elucidates a diverse pangenome and 15 lateral gene transfer events.</title>
        <authorList>
            <person name="Petersen C."/>
            <person name="Sorensen T."/>
            <person name="Nielsen M.R."/>
            <person name="Sondergaard T.E."/>
            <person name="Sorensen J.L."/>
            <person name="Fitzpatrick D.A."/>
            <person name="Frisvad J.C."/>
            <person name="Nielsen K.L."/>
        </authorList>
    </citation>
    <scope>NUCLEOTIDE SEQUENCE</scope>
    <source>
        <strain evidence="1">IBT 12815</strain>
    </source>
</reference>